<dbReference type="GO" id="GO:0016162">
    <property type="term" value="F:cellulose 1,4-beta-cellobiosidase activity"/>
    <property type="evidence" value="ECO:0007669"/>
    <property type="project" value="UniProtKB-EC"/>
</dbReference>
<comment type="similarity">
    <text evidence="2 9">Belongs to the glycosyl hydrolase 7 (cellulase C) family.</text>
</comment>
<accession>A0A8H2WJU6</accession>
<organism evidence="10 11">
    <name type="scientific">Rhizoctonia solani</name>
    <dbReference type="NCBI Taxonomy" id="456999"/>
    <lineage>
        <taxon>Eukaryota</taxon>
        <taxon>Fungi</taxon>
        <taxon>Dikarya</taxon>
        <taxon>Basidiomycota</taxon>
        <taxon>Agaricomycotina</taxon>
        <taxon>Agaricomycetes</taxon>
        <taxon>Cantharellales</taxon>
        <taxon>Ceratobasidiaceae</taxon>
        <taxon>Rhizoctonia</taxon>
    </lineage>
</organism>
<dbReference type="EC" id="3.2.1.-" evidence="9"/>
<evidence type="ECO:0000256" key="1">
    <source>
        <dbReference type="ARBA" id="ARBA00001641"/>
    </source>
</evidence>
<evidence type="ECO:0000256" key="2">
    <source>
        <dbReference type="ARBA" id="ARBA00006044"/>
    </source>
</evidence>
<keyword evidence="8 9" id="KW-0624">Polysaccharide degradation</keyword>
<evidence type="ECO:0000313" key="10">
    <source>
        <dbReference type="EMBL" id="CAE6380832.1"/>
    </source>
</evidence>
<evidence type="ECO:0000313" key="11">
    <source>
        <dbReference type="Proteomes" id="UP000663843"/>
    </source>
</evidence>
<gene>
    <name evidence="10" type="ORF">RDB_LOCUS24348</name>
</gene>
<evidence type="ECO:0000256" key="9">
    <source>
        <dbReference type="RuleBase" id="RU361164"/>
    </source>
</evidence>
<evidence type="ECO:0000256" key="6">
    <source>
        <dbReference type="ARBA" id="ARBA00023277"/>
    </source>
</evidence>
<protein>
    <recommendedName>
        <fullName evidence="9">Glucanase</fullName>
        <ecNumber evidence="9">3.2.1.-</ecNumber>
    </recommendedName>
</protein>
<evidence type="ECO:0000256" key="7">
    <source>
        <dbReference type="ARBA" id="ARBA00023295"/>
    </source>
</evidence>
<dbReference type="PANTHER" id="PTHR33753:SF2">
    <property type="entry name" value="GLYCOSIDE HYDROLASE FAMILY 7 PROTEIN"/>
    <property type="match status" value="1"/>
</dbReference>
<comment type="catalytic activity">
    <reaction evidence="1">
        <text>Hydrolysis of (1-&gt;4)-beta-D-glucosidic linkages in cellulose and cellotetraose, releasing cellobiose from the non-reducing ends of the chains.</text>
        <dbReference type="EC" id="3.2.1.91"/>
    </reaction>
</comment>
<name>A0A8H2WJU6_9AGAM</name>
<dbReference type="InterPro" id="IPR001722">
    <property type="entry name" value="Glyco_hydro_7"/>
</dbReference>
<dbReference type="Gene3D" id="2.70.100.10">
    <property type="entry name" value="Glycoside hydrolase, family 7, domain"/>
    <property type="match status" value="1"/>
</dbReference>
<keyword evidence="4 9" id="KW-0378">Hydrolase</keyword>
<dbReference type="Pfam" id="PF00840">
    <property type="entry name" value="Glyco_hydro_7"/>
    <property type="match status" value="1"/>
</dbReference>
<evidence type="ECO:0000256" key="3">
    <source>
        <dbReference type="ARBA" id="ARBA00022729"/>
    </source>
</evidence>
<proteinExistence type="inferred from homology"/>
<dbReference type="InterPro" id="IPR037019">
    <property type="entry name" value="Glyco_hydro_7_sf"/>
</dbReference>
<dbReference type="PANTHER" id="PTHR33753">
    <property type="entry name" value="1,4-BETA-D-GLUCAN CELLOBIOHYDROLASE B"/>
    <property type="match status" value="1"/>
</dbReference>
<dbReference type="Proteomes" id="UP000663843">
    <property type="component" value="Unassembled WGS sequence"/>
</dbReference>
<keyword evidence="7 9" id="KW-0326">Glycosidase</keyword>
<dbReference type="SUPFAM" id="SSF49899">
    <property type="entry name" value="Concanavalin A-like lectins/glucanases"/>
    <property type="match status" value="1"/>
</dbReference>
<dbReference type="AlphaFoldDB" id="A0A8H2WJU6"/>
<evidence type="ECO:0000256" key="5">
    <source>
        <dbReference type="ARBA" id="ARBA00023001"/>
    </source>
</evidence>
<dbReference type="InterPro" id="IPR013320">
    <property type="entry name" value="ConA-like_dom_sf"/>
</dbReference>
<keyword evidence="5 9" id="KW-0136">Cellulose degradation</keyword>
<dbReference type="GO" id="GO:0030245">
    <property type="term" value="P:cellulose catabolic process"/>
    <property type="evidence" value="ECO:0007669"/>
    <property type="project" value="UniProtKB-KW"/>
</dbReference>
<keyword evidence="3" id="KW-0732">Signal</keyword>
<sequence length="204" mass="21829">MANPCTVQGQTRCSGSECTSYCDSDGCDFNPYRLGNLPYYGHNMTVDTNKKPTVITQFITAHNTTTSALGEIRRLYVQNDKVIQNARSPIPELAGYNSITGKYCSAQKTAFGDSDAFASKGGFQALGDAYDSGLVLVMSVSGNDVTQMRWLDSVYPPDRSSADPGVARGVCQDSPVTLSVEPQPTASVAFSNLRFGDIGSTYAS</sequence>
<reference evidence="10" key="1">
    <citation type="submission" date="2021-01" db="EMBL/GenBank/DDBJ databases">
        <authorList>
            <person name="Kaushik A."/>
        </authorList>
    </citation>
    <scope>NUCLEOTIDE SEQUENCE</scope>
    <source>
        <strain evidence="10">AG2-2IIIB</strain>
    </source>
</reference>
<comment type="caution">
    <text evidence="10">The sequence shown here is derived from an EMBL/GenBank/DDBJ whole genome shotgun (WGS) entry which is preliminary data.</text>
</comment>
<dbReference type="PRINTS" id="PR00734">
    <property type="entry name" value="GLHYDRLASE7"/>
</dbReference>
<evidence type="ECO:0000256" key="4">
    <source>
        <dbReference type="ARBA" id="ARBA00022801"/>
    </source>
</evidence>
<evidence type="ECO:0000256" key="8">
    <source>
        <dbReference type="ARBA" id="ARBA00023326"/>
    </source>
</evidence>
<keyword evidence="6" id="KW-0119">Carbohydrate metabolism</keyword>
<dbReference type="EMBL" id="CAJMWT010001130">
    <property type="protein sequence ID" value="CAE6380832.1"/>
    <property type="molecule type" value="Genomic_DNA"/>
</dbReference>